<evidence type="ECO:0000313" key="9">
    <source>
        <dbReference type="Proteomes" id="UP000030750"/>
    </source>
</evidence>
<feature type="region of interest" description="Disordered" evidence="5">
    <location>
        <begin position="1774"/>
        <end position="1799"/>
    </location>
</feature>
<keyword evidence="3" id="KW-0347">Helicase</keyword>
<feature type="compositionally biased region" description="Polar residues" evidence="5">
    <location>
        <begin position="2122"/>
        <end position="2134"/>
    </location>
</feature>
<reference evidence="8" key="2">
    <citation type="submission" date="2013-10" db="EMBL/GenBank/DDBJ databases">
        <authorList>
            <person name="Aslett M."/>
        </authorList>
    </citation>
    <scope>NUCLEOTIDE SEQUENCE [LARGE SCALE GENOMIC DNA]</scope>
    <source>
        <strain evidence="8">Houghton</strain>
    </source>
</reference>
<feature type="region of interest" description="Disordered" evidence="5">
    <location>
        <begin position="420"/>
        <end position="450"/>
    </location>
</feature>
<dbReference type="CDD" id="cd17917">
    <property type="entry name" value="DEXHc_RHA-like"/>
    <property type="match status" value="1"/>
</dbReference>
<evidence type="ECO:0000313" key="8">
    <source>
        <dbReference type="EMBL" id="CDJ54276.1"/>
    </source>
</evidence>
<feature type="domain" description="Helicase C-terminal" evidence="7">
    <location>
        <begin position="483"/>
        <end position="682"/>
    </location>
</feature>
<dbReference type="CDD" id="cd18791">
    <property type="entry name" value="SF2_C_RHA"/>
    <property type="match status" value="1"/>
</dbReference>
<dbReference type="PROSITE" id="PS51194">
    <property type="entry name" value="HELICASE_CTER"/>
    <property type="match status" value="1"/>
</dbReference>
<feature type="region of interest" description="Disordered" evidence="5">
    <location>
        <begin position="2029"/>
        <end position="2061"/>
    </location>
</feature>
<evidence type="ECO:0000256" key="3">
    <source>
        <dbReference type="ARBA" id="ARBA00022806"/>
    </source>
</evidence>
<dbReference type="Proteomes" id="UP000030750">
    <property type="component" value="Unassembled WGS sequence"/>
</dbReference>
<dbReference type="GO" id="GO:0005524">
    <property type="term" value="F:ATP binding"/>
    <property type="evidence" value="ECO:0007669"/>
    <property type="project" value="UniProtKB-KW"/>
</dbReference>
<dbReference type="SUPFAM" id="SSF52540">
    <property type="entry name" value="P-loop containing nucleoside triphosphate hydrolases"/>
    <property type="match status" value="1"/>
</dbReference>
<feature type="domain" description="Helicase ATP-binding" evidence="6">
    <location>
        <begin position="37"/>
        <end position="238"/>
    </location>
</feature>
<keyword evidence="4" id="KW-0067">ATP-binding</keyword>
<feature type="region of interest" description="Disordered" evidence="5">
    <location>
        <begin position="2828"/>
        <end position="2859"/>
    </location>
</feature>
<dbReference type="Gene3D" id="3.40.50.300">
    <property type="entry name" value="P-loop containing nucleotide triphosphate hydrolases"/>
    <property type="match status" value="2"/>
</dbReference>
<evidence type="ECO:0008006" key="10">
    <source>
        <dbReference type="Google" id="ProtNLM"/>
    </source>
</evidence>
<evidence type="ECO:0000256" key="1">
    <source>
        <dbReference type="ARBA" id="ARBA00022741"/>
    </source>
</evidence>
<feature type="region of interest" description="Disordered" evidence="5">
    <location>
        <begin position="1073"/>
        <end position="1099"/>
    </location>
</feature>
<feature type="compositionally biased region" description="Basic and acidic residues" evidence="5">
    <location>
        <begin position="2843"/>
        <end position="2859"/>
    </location>
</feature>
<feature type="region of interest" description="Disordered" evidence="5">
    <location>
        <begin position="1696"/>
        <end position="1717"/>
    </location>
</feature>
<dbReference type="InterPro" id="IPR027417">
    <property type="entry name" value="P-loop_NTPase"/>
</dbReference>
<proteinExistence type="predicted"/>
<dbReference type="InterPro" id="IPR001650">
    <property type="entry name" value="Helicase_C-like"/>
</dbReference>
<dbReference type="PROSITE" id="PS51192">
    <property type="entry name" value="HELICASE_ATP_BIND_1"/>
    <property type="match status" value="1"/>
</dbReference>
<dbReference type="VEuPathDB" id="ToxoDB:EBH_0042650"/>
<sequence length="2881" mass="321426">MNRSVLQFPPLQLTNSVEVAVSSNLALPALRIGAELLKTIRSNLVTVVTGSTGCGKTTIVPLLLLLQHKNARLLIALPRRIATQMAAERLRQLLGDERLGQTVGYHVGHEEACKSDETRLLFVTAGMLRKYVARALRQLHIIGQAAPSGGSAAEEVVSGGKLRTIFPYDFVLVDEVHERTIDCDMALLLLKCLAVKMTAAALRARVQLPVFRIVVMSATISASDFSTFLAGESLNMFEAEHAAWMERTCLLRVREALQVASLYDAHSASPRVSVDLTVEEKQIYEMEKRERLISWARTLVAPLNELTRLWKTRRSKDLASVFQEMHLSMPSGSSCKSQHWRQISGTARARGNCVEVARRTNFPVEELFWDDIVDLAGFNMAATATDLVDIASPALLRYMGIDPDSGGVLSMVAQKGSTSEEKATASFSKRGALHHGSPGYHDADSEFNEEDEVPDRGSDFCFEKPRLNYWCVERAARLLLLIHVQCLLRNVPQPGILVFLPGKPEISRMEQALNQAKAEAANALSSVHDDPQERIRPDVIRESEGPVQLRVDLQILRIHRDAETEDLKHAKQHAPRSTCMRIILATNIAESSITFVDVCIVMDFALVKEKHVHAVTKAHRLQLRWASRAALDQRKGRTGRVREGAYLCLIPRELYKSLEPFPLPELQRLPLEDVLLDIMAALPGESTDASLFFLSQAQDPPDAGRVYEALCSMEASGALKLRSPSSLFTEMTPLGHLACFLALPVKVARIILLSKAYGILPAGLWAASLLLSDRQTIFECQPRGAKTSRLPDVELLRWLVARSSRLAFACRFSGRLFPEAAHRIRSRPLSKCEPGEWPTVTTDSSEQASWLQEAQCTGCDDTSSFIWGEFIPCDICVDVMAMLHLHKVHGNRLYQLQNNLTLSAEKLQRGDVVPPTDSRFLSSTQAMRRLRQSLSMSGVSVQGVADVASQHQAISRKLARVGIMGCAESCRSMPLSLNMALHPNEFILKEPRGRGIEGLVWRLQLVLASACIPFGFSRVRDSSMQAPFNMGQQPKSHFAFNILCHEAFRERPDLRSREAVAEAWKQSCSETSTSSWRFPSRADGYPPSASITEAPDRTSNEGLQCKYSTGTGESSVSDFAPGCVCCFSFPEGYSEVPSLRQGHLEGEAHSRPGNETELNKQRWSQQFFLGEMALLLRSSCSAVFLLKLAVVLLKETDVLALFPDSAGIRQHFRDAGHGTRVLLYNSFKTWVNRHRWSYAKLSREFEYCCSRFKASGFPSQGKTHQAVTASEWLNAMRVLEGFICRLLLFAARTRTTRRLVQLMYTALLERPDEVRQLLREQQGNWPTARSEVDMMDRARQNITAIFMHSSFSGRLASCMEPLQFFSHNVKDLVPLSDLLLCEGWDFDFKGILPGVPLGPLIRVQELLGPLLSSSCRALLPTDMQGVAEAVKEFYSSKQVQARQQQACGNSKRAKGHGRLHHLEEQKQYPTPKASVWASLVEEAVDSLTAAAATVLARLESKTSGGSTTEPIEDTSRLLKTATEANQIVSAYWRCCGLMHAQPNSRRVQLLVFGDSHRRALLQWIHRAAGGINIRAAGKRQGELRGPEIECINQPLWASMLPFADEPRPPPLVGIGSNLPNAQMADAVPQALPLEEQQMEEQLLEAVEKTQRAAGGAFVSANYLQDIVSFAISATTRLLDVQQAEFDRAEQLIATRSSPLQTAEAQPRPVTNEGSSPGMFFQREARTDWKDIVKDSSRASKISLFNVKDTSSLPHPVKAEADPGVGRWYHRKPLHQRNDSTTPFPSLQSHLPDSNEAGERYAGDTDDVYGLHEGPFFSVSHRFLKAFSALDEEGRTRRRQRGRPSTARVCRISEQSILHSNGPFYPGSYSREFLLLGLSEWDTSAGLASGGSDVGAASLLPPLPHLEELLLLLLAPVVCVFLSQRCLCYCCKCCPCSPDLKAEEQCNSPKGHVRCPSGTGATGLSHASDDRKRVDCCSLCLRSAVCYVVLSFGGFREFGWVPRFLWKDADITLLNEARSVMSDVFKHPITRLTGNGRQDTPNWRDARSEEDGAGSSDSEDYRISSEMAQEAAARFHSRAPDAGACLDTVLGKLLLPKSRMQYKQRMGATTATTRLRSRARKPQNGSDEANMSPQKHSAPVNDRGAPCWEKLDYAKQQREPAKSRVETLLSPIVVYDLHGAEMEIPGRTVTGPARCSTKLGVVPAEANRHHPQTQERETQPSVYLDSLAMTITKSLTFLHSPQASKTAELPEGAKPSMWGLPASLLMLRHTPQRPSLTEMQRMAAWRGLSTSILPEYAGKLLLQCANSCCRVPLGHVEDLELVSRRHPLADGPPWAKLAFKYFLEELGTRATTESRPPSTGTNVGVHAPDRAMSVQRNFGIPGTTLENTLLEWLQETELLRSDVAMEIQEDNEHEKEHELWVMNTAKISQRQTECKTCYVNGVQVTRRGYRCSNWPCVMSRCFRPQLVPLLDDEHISLAKLKLESRLLLTPSSLAFVSTYIKPLLRTRARLEGVLKVKQEEAFHTEANSAELAQQNRMKQQHSHMVDKFVEWVLCGGPVRHIVGFRIFDFYVFPPDSIVEVAGHTDAQRVYFWRQASSNTVPRSPLDFPRKLNGGPLLPFCDALALGQNDETQATDRNVSGILRSADVFFAAAKYIHSYEMGVLQKDVETSATFVEHLSEIIARSCTWTAEKLHLQDSEMYQKFFVDSWDIFKSASAKRRAASAQQRNEYFQGCGHHNADERGQPTISQSNKTLSDTLRTVLSAASPNLHGAMIPSDLFDWQTRLLQRQRNAVLKHLDTALLSLPAEWVDGNWTVSRVVEEQSTIWRWSPDEEEAKQQQEATRAAQEKMKAEEKDRKMKQFKELRKRLEMEALESSKRIRSCR</sequence>
<dbReference type="InterPro" id="IPR014001">
    <property type="entry name" value="Helicase_ATP-bd"/>
</dbReference>
<protein>
    <recommendedName>
        <fullName evidence="10">ATP-dependent RNA helicase</fullName>
    </recommendedName>
</protein>
<dbReference type="Pfam" id="PF00271">
    <property type="entry name" value="Helicase_C"/>
    <property type="match status" value="1"/>
</dbReference>
<gene>
    <name evidence="8" type="ORF">EBH_0042650</name>
</gene>
<reference evidence="8" key="1">
    <citation type="submission" date="2013-10" db="EMBL/GenBank/DDBJ databases">
        <title>Genomic analysis of the causative agents of coccidiosis in chickens.</title>
        <authorList>
            <person name="Reid A.J."/>
            <person name="Blake D."/>
            <person name="Billington K."/>
            <person name="Browne H."/>
            <person name="Dunn M."/>
            <person name="Hung S."/>
            <person name="Kawahara F."/>
            <person name="Miranda-Saavedra D."/>
            <person name="Mourier T."/>
            <person name="Nagra H."/>
            <person name="Otto T.D."/>
            <person name="Rawlings N."/>
            <person name="Sanchez A."/>
            <person name="Sanders M."/>
            <person name="Subramaniam C."/>
            <person name="Tay Y."/>
            <person name="Dear P."/>
            <person name="Doerig C."/>
            <person name="Gruber A."/>
            <person name="Parkinson J."/>
            <person name="Shirley M."/>
            <person name="Wan K.L."/>
            <person name="Berriman M."/>
            <person name="Tomley F."/>
            <person name="Pain A."/>
        </authorList>
    </citation>
    <scope>NUCLEOTIDE SEQUENCE [LARGE SCALE GENOMIC DNA]</scope>
    <source>
        <strain evidence="8">Houghton</strain>
    </source>
</reference>
<feature type="compositionally biased region" description="Polar residues" evidence="5">
    <location>
        <begin position="1778"/>
        <end position="1791"/>
    </location>
</feature>
<keyword evidence="1" id="KW-0547">Nucleotide-binding</keyword>
<evidence type="ECO:0000259" key="6">
    <source>
        <dbReference type="PROSITE" id="PS51192"/>
    </source>
</evidence>
<keyword evidence="9" id="KW-1185">Reference proteome</keyword>
<dbReference type="SMART" id="SM00487">
    <property type="entry name" value="DEXDc"/>
    <property type="match status" value="1"/>
</dbReference>
<dbReference type="OrthoDB" id="5600252at2759"/>
<dbReference type="GO" id="GO:0004386">
    <property type="term" value="F:helicase activity"/>
    <property type="evidence" value="ECO:0007669"/>
    <property type="project" value="UniProtKB-KW"/>
</dbReference>
<feature type="region of interest" description="Disordered" evidence="5">
    <location>
        <begin position="2103"/>
        <end position="2143"/>
    </location>
</feature>
<dbReference type="PANTHER" id="PTHR18934:SF99">
    <property type="entry name" value="ATP-DEPENDENT RNA HELICASE DHX37-RELATED"/>
    <property type="match status" value="1"/>
</dbReference>
<evidence type="ECO:0000256" key="2">
    <source>
        <dbReference type="ARBA" id="ARBA00022801"/>
    </source>
</evidence>
<evidence type="ECO:0000256" key="4">
    <source>
        <dbReference type="ARBA" id="ARBA00022840"/>
    </source>
</evidence>
<keyword evidence="2" id="KW-0378">Hydrolase</keyword>
<accession>U6LVU8</accession>
<evidence type="ECO:0000256" key="5">
    <source>
        <dbReference type="SAM" id="MobiDB-lite"/>
    </source>
</evidence>
<dbReference type="GO" id="GO:0003723">
    <property type="term" value="F:RNA binding"/>
    <property type="evidence" value="ECO:0007669"/>
    <property type="project" value="TreeGrafter"/>
</dbReference>
<name>U6LVU8_9EIME</name>
<feature type="compositionally biased region" description="Polar residues" evidence="5">
    <location>
        <begin position="2031"/>
        <end position="2040"/>
    </location>
</feature>
<evidence type="ECO:0000259" key="7">
    <source>
        <dbReference type="PROSITE" id="PS51194"/>
    </source>
</evidence>
<dbReference type="EMBL" id="HG715399">
    <property type="protein sequence ID" value="CDJ54276.1"/>
    <property type="molecule type" value="Genomic_DNA"/>
</dbReference>
<organism evidence="8 9">
    <name type="scientific">Eimeria brunetti</name>
    <dbReference type="NCBI Taxonomy" id="51314"/>
    <lineage>
        <taxon>Eukaryota</taxon>
        <taxon>Sar</taxon>
        <taxon>Alveolata</taxon>
        <taxon>Apicomplexa</taxon>
        <taxon>Conoidasida</taxon>
        <taxon>Coccidia</taxon>
        <taxon>Eucoccidiorida</taxon>
        <taxon>Eimeriorina</taxon>
        <taxon>Eimeriidae</taxon>
        <taxon>Eimeria</taxon>
    </lineage>
</organism>
<dbReference type="GO" id="GO:0016787">
    <property type="term" value="F:hydrolase activity"/>
    <property type="evidence" value="ECO:0007669"/>
    <property type="project" value="UniProtKB-KW"/>
</dbReference>
<dbReference type="SMART" id="SM00490">
    <property type="entry name" value="HELICc"/>
    <property type="match status" value="1"/>
</dbReference>
<dbReference type="PANTHER" id="PTHR18934">
    <property type="entry name" value="ATP-DEPENDENT RNA HELICASE"/>
    <property type="match status" value="1"/>
</dbReference>